<keyword evidence="2" id="KW-1185">Reference proteome</keyword>
<protein>
    <submittedName>
        <fullName evidence="1">Uncharacterized protein</fullName>
    </submittedName>
</protein>
<reference evidence="1" key="1">
    <citation type="submission" date="2021-10" db="EMBL/GenBank/DDBJ databases">
        <title>Melipona bicolor Genome sequencing and assembly.</title>
        <authorList>
            <person name="Araujo N.S."/>
            <person name="Arias M.C."/>
        </authorList>
    </citation>
    <scope>NUCLEOTIDE SEQUENCE</scope>
    <source>
        <strain evidence="1">USP_2M_L1-L4_2017</strain>
        <tissue evidence="1">Whole body</tissue>
    </source>
</reference>
<dbReference type="EMBL" id="JAHYIQ010000022">
    <property type="protein sequence ID" value="KAK1122795.1"/>
    <property type="molecule type" value="Genomic_DNA"/>
</dbReference>
<gene>
    <name evidence="1" type="ORF">K0M31_009237</name>
</gene>
<name>A0AA40FPU9_9HYME</name>
<dbReference type="AlphaFoldDB" id="A0AA40FPU9"/>
<evidence type="ECO:0000313" key="2">
    <source>
        <dbReference type="Proteomes" id="UP001177670"/>
    </source>
</evidence>
<proteinExistence type="predicted"/>
<organism evidence="1 2">
    <name type="scientific">Melipona bicolor</name>
    <dbReference type="NCBI Taxonomy" id="60889"/>
    <lineage>
        <taxon>Eukaryota</taxon>
        <taxon>Metazoa</taxon>
        <taxon>Ecdysozoa</taxon>
        <taxon>Arthropoda</taxon>
        <taxon>Hexapoda</taxon>
        <taxon>Insecta</taxon>
        <taxon>Pterygota</taxon>
        <taxon>Neoptera</taxon>
        <taxon>Endopterygota</taxon>
        <taxon>Hymenoptera</taxon>
        <taxon>Apocrita</taxon>
        <taxon>Aculeata</taxon>
        <taxon>Apoidea</taxon>
        <taxon>Anthophila</taxon>
        <taxon>Apidae</taxon>
        <taxon>Melipona</taxon>
    </lineage>
</organism>
<dbReference type="Proteomes" id="UP001177670">
    <property type="component" value="Unassembled WGS sequence"/>
</dbReference>
<sequence length="114" mass="12874">MKRRRDSSVAAALAQEESPLAGFVSTKRTEPFNLAWVASRIESSCVACAGLIKSSPIFTDSPPSFTVYNEARSRETWINEIPNEHGRRNSAKNTEVSEFLRSSGRRMKEERHRC</sequence>
<comment type="caution">
    <text evidence="1">The sequence shown here is derived from an EMBL/GenBank/DDBJ whole genome shotgun (WGS) entry which is preliminary data.</text>
</comment>
<accession>A0AA40FPU9</accession>
<evidence type="ECO:0000313" key="1">
    <source>
        <dbReference type="EMBL" id="KAK1122795.1"/>
    </source>
</evidence>